<dbReference type="OrthoDB" id="1910414at2"/>
<name>D6GQK3_FILAD</name>
<keyword evidence="2" id="KW-0812">Transmembrane</keyword>
<feature type="compositionally biased region" description="Basic and acidic residues" evidence="1">
    <location>
        <begin position="142"/>
        <end position="169"/>
    </location>
</feature>
<keyword evidence="4" id="KW-1185">Reference proteome</keyword>
<dbReference type="STRING" id="546269.HMPREF0389_00978"/>
<reference evidence="4" key="1">
    <citation type="submission" date="2010-12" db="EMBL/GenBank/DDBJ databases">
        <title>The genome sequence of Filifactor alocis strain ATCC 35896.</title>
        <authorList>
            <consortium name="The Broad Institute Genome Sequencing Platform"/>
            <person name="Ward D."/>
            <person name="Earl A."/>
            <person name="Feldgarden M."/>
            <person name="Young S.K."/>
            <person name="Gargeya S."/>
            <person name="Zeng Q."/>
            <person name="Alvarado L."/>
            <person name="Berlin A."/>
            <person name="Bochicchio J."/>
            <person name="Chapman S.B."/>
            <person name="Chen Z."/>
            <person name="Freedman E."/>
            <person name="Gellesch M."/>
            <person name="Goldberg J."/>
            <person name="Griggs A."/>
            <person name="Gujja S."/>
            <person name="Heilman E."/>
            <person name="Heiman D."/>
            <person name="Howarth C."/>
            <person name="Mehta T."/>
            <person name="Neiman D."/>
            <person name="Pearson M."/>
            <person name="Roberts A."/>
            <person name="Saif S."/>
            <person name="Shea T."/>
            <person name="Shenoy N."/>
            <person name="Sisk P."/>
            <person name="Stolte C."/>
            <person name="Sykes S."/>
            <person name="White J."/>
            <person name="Yandava C."/>
            <person name="Izard J."/>
            <person name="Blanton J.M."/>
            <person name="Baranova O.V."/>
            <person name="Tanner A.C."/>
            <person name="Dewhirst F.E."/>
            <person name="Haas B."/>
            <person name="Nusbaum C."/>
            <person name="Birren B."/>
        </authorList>
    </citation>
    <scope>NUCLEOTIDE SEQUENCE [LARGE SCALE GENOMIC DNA]</scope>
    <source>
        <strain evidence="4">ATCC 35896 / D40 B5</strain>
    </source>
</reference>
<evidence type="ECO:0000256" key="1">
    <source>
        <dbReference type="SAM" id="MobiDB-lite"/>
    </source>
</evidence>
<sequence>MKKISTVLLLIVVIFVPNVSFAGDIPEWLLQDEDTQTFIGEVKEMTEESVTLIQRYNIKGEFEEGSKQTYPVRSSLILGDVKAGETVLCGYADENNLTLYKIKKFENGRIELSDDYPMTKRLEDYINNGDFAKAELKRLLNSSDKDTGKHTEQSEPKEETSVKHPDKTDAIGGADGSTSIVIENTGMVDIWKFVVGIGILLVTTGVLLIKRQKRTR</sequence>
<organism evidence="3 4">
    <name type="scientific">Filifactor alocis (strain ATCC 35896 / CCUG 47790 / D40 B5)</name>
    <name type="common">Fusobacterium alocis</name>
    <dbReference type="NCBI Taxonomy" id="546269"/>
    <lineage>
        <taxon>Bacteria</taxon>
        <taxon>Bacillati</taxon>
        <taxon>Bacillota</taxon>
        <taxon>Clostridia</taxon>
        <taxon>Peptostreptococcales</taxon>
        <taxon>Filifactoraceae</taxon>
        <taxon>Filifactor</taxon>
    </lineage>
</organism>
<feature type="transmembrane region" description="Helical" evidence="2">
    <location>
        <begin position="190"/>
        <end position="209"/>
    </location>
</feature>
<evidence type="ECO:0000256" key="2">
    <source>
        <dbReference type="SAM" id="Phobius"/>
    </source>
</evidence>
<accession>D6GQK3</accession>
<evidence type="ECO:0000313" key="3">
    <source>
        <dbReference type="EMBL" id="EFE29056.2"/>
    </source>
</evidence>
<dbReference type="HOGENOM" id="CLU_1276095_0_0_9"/>
<evidence type="ECO:0000313" key="4">
    <source>
        <dbReference type="Proteomes" id="UP000007468"/>
    </source>
</evidence>
<dbReference type="KEGG" id="faa:HMPREF0389_00978"/>
<dbReference type="EMBL" id="CP002390">
    <property type="protein sequence ID" value="EFE29056.2"/>
    <property type="molecule type" value="Genomic_DNA"/>
</dbReference>
<keyword evidence="2" id="KW-0472">Membrane</keyword>
<dbReference type="AlphaFoldDB" id="D6GQK3"/>
<gene>
    <name evidence="3" type="ordered locus">HMPREF0389_00978</name>
</gene>
<protein>
    <submittedName>
        <fullName evidence="3">Uncharacterized protein</fullName>
    </submittedName>
</protein>
<proteinExistence type="predicted"/>
<keyword evidence="2" id="KW-1133">Transmembrane helix</keyword>
<feature type="region of interest" description="Disordered" evidence="1">
    <location>
        <begin position="142"/>
        <end position="175"/>
    </location>
</feature>
<dbReference type="RefSeq" id="WP_014262968.1">
    <property type="nucleotide sequence ID" value="NC_016630.1"/>
</dbReference>
<dbReference type="Proteomes" id="UP000007468">
    <property type="component" value="Chromosome"/>
</dbReference>